<dbReference type="Gene3D" id="1.20.5.1160">
    <property type="entry name" value="Vasodilator-stimulated phosphoprotein"/>
    <property type="match status" value="1"/>
</dbReference>
<dbReference type="AlphaFoldDB" id="A0A1A6HD14"/>
<evidence type="ECO:0000256" key="3">
    <source>
        <dbReference type="ARBA" id="ARBA00022754"/>
    </source>
</evidence>
<keyword evidence="1" id="KW-0597">Phosphoprotein</keyword>
<evidence type="ECO:0000256" key="4">
    <source>
        <dbReference type="ARBA" id="ARBA00023054"/>
    </source>
</evidence>
<organism evidence="6 7">
    <name type="scientific">Neotoma lepida</name>
    <name type="common">Desert woodrat</name>
    <dbReference type="NCBI Taxonomy" id="56216"/>
    <lineage>
        <taxon>Eukaryota</taxon>
        <taxon>Metazoa</taxon>
        <taxon>Chordata</taxon>
        <taxon>Craniata</taxon>
        <taxon>Vertebrata</taxon>
        <taxon>Euteleostomi</taxon>
        <taxon>Mammalia</taxon>
        <taxon>Eutheria</taxon>
        <taxon>Euarchontoglires</taxon>
        <taxon>Glires</taxon>
        <taxon>Rodentia</taxon>
        <taxon>Myomorpha</taxon>
        <taxon>Muroidea</taxon>
        <taxon>Cricetidae</taxon>
        <taxon>Neotominae</taxon>
        <taxon>Neotoma</taxon>
    </lineage>
</organism>
<proteinExistence type="predicted"/>
<evidence type="ECO:0000313" key="6">
    <source>
        <dbReference type="EMBL" id="OBS75527.1"/>
    </source>
</evidence>
<keyword evidence="3" id="KW-0403">Intermediate filament</keyword>
<evidence type="ECO:0000256" key="2">
    <source>
        <dbReference type="ARBA" id="ARBA00022744"/>
    </source>
</evidence>
<dbReference type="EMBL" id="LZPO01036866">
    <property type="protein sequence ID" value="OBS75527.1"/>
    <property type="molecule type" value="Genomic_DNA"/>
</dbReference>
<dbReference type="PRINTS" id="PR01248">
    <property type="entry name" value="TYPE1KERATIN"/>
</dbReference>
<evidence type="ECO:0000259" key="5">
    <source>
        <dbReference type="PROSITE" id="PS51842"/>
    </source>
</evidence>
<dbReference type="GO" id="GO:0045104">
    <property type="term" value="P:intermediate filament cytoskeleton organization"/>
    <property type="evidence" value="ECO:0007669"/>
    <property type="project" value="TreeGrafter"/>
</dbReference>
<protein>
    <recommendedName>
        <fullName evidence="5">IF rod domain-containing protein</fullName>
    </recommendedName>
</protein>
<keyword evidence="4" id="KW-0175">Coiled coil</keyword>
<accession>A0A1A6HD14</accession>
<dbReference type="Proteomes" id="UP000092124">
    <property type="component" value="Unassembled WGS sequence"/>
</dbReference>
<dbReference type="InterPro" id="IPR002957">
    <property type="entry name" value="Keratin_I"/>
</dbReference>
<dbReference type="PANTHER" id="PTHR23239">
    <property type="entry name" value="INTERMEDIATE FILAMENT"/>
    <property type="match status" value="1"/>
</dbReference>
<dbReference type="SMART" id="SM01391">
    <property type="entry name" value="Filament"/>
    <property type="match status" value="1"/>
</dbReference>
<dbReference type="PROSITE" id="PS51842">
    <property type="entry name" value="IF_ROD_2"/>
    <property type="match status" value="1"/>
</dbReference>
<dbReference type="PANTHER" id="PTHR23239:SF349">
    <property type="entry name" value="KERATIN, TYPE I CYTOSKELETAL 18"/>
    <property type="match status" value="1"/>
</dbReference>
<feature type="domain" description="IF rod" evidence="5">
    <location>
        <begin position="1"/>
        <end position="169"/>
    </location>
</feature>
<dbReference type="Gene3D" id="1.20.5.500">
    <property type="entry name" value="Single helix bin"/>
    <property type="match status" value="1"/>
</dbReference>
<dbReference type="GO" id="GO:0005198">
    <property type="term" value="F:structural molecule activity"/>
    <property type="evidence" value="ECO:0007669"/>
    <property type="project" value="InterPro"/>
</dbReference>
<dbReference type="GO" id="GO:0045095">
    <property type="term" value="C:keratin filament"/>
    <property type="evidence" value="ECO:0007669"/>
    <property type="project" value="TreeGrafter"/>
</dbReference>
<gene>
    <name evidence="6" type="ORF">A6R68_18022</name>
</gene>
<dbReference type="InterPro" id="IPR039008">
    <property type="entry name" value="IF_rod_dom"/>
</dbReference>
<name>A0A1A6HD14_NEOLE</name>
<sequence>MPIFADDFGVKYKTELAMHQSVESDIHRLQKVVDDTSITKLQLEKDIGALKKELLFLKKNHEEEVKGFQIDHGKRMPPKSQDISKIMANIQAQYEELGQKSHEELDKYWCQLIEERCQLIEESTISAEIKDTETMFLGLRHTFQPMDIDLNFMKSQKVNLENSLRDMGA</sequence>
<evidence type="ECO:0000313" key="7">
    <source>
        <dbReference type="Proteomes" id="UP000092124"/>
    </source>
</evidence>
<keyword evidence="2" id="KW-0416">Keratin</keyword>
<dbReference type="Pfam" id="PF00038">
    <property type="entry name" value="Filament"/>
    <property type="match status" value="1"/>
</dbReference>
<keyword evidence="7" id="KW-1185">Reference proteome</keyword>
<dbReference type="OrthoDB" id="2441647at2759"/>
<reference evidence="6 7" key="1">
    <citation type="submission" date="2016-06" db="EMBL/GenBank/DDBJ databases">
        <title>The Draft Genome Sequence and Annotation of the Desert Woodrat Neotoma lepida.</title>
        <authorList>
            <person name="Campbell M."/>
            <person name="Oakeson K.F."/>
            <person name="Yandell M."/>
            <person name="Halpert J.R."/>
            <person name="Dearing D."/>
        </authorList>
    </citation>
    <scope>NUCLEOTIDE SEQUENCE [LARGE SCALE GENOMIC DNA]</scope>
    <source>
        <strain evidence="6">417</strain>
        <tissue evidence="6">Liver</tissue>
    </source>
</reference>
<dbReference type="STRING" id="56216.A0A1A6HD14"/>
<evidence type="ECO:0000256" key="1">
    <source>
        <dbReference type="ARBA" id="ARBA00022553"/>
    </source>
</evidence>
<comment type="caution">
    <text evidence="6">The sequence shown here is derived from an EMBL/GenBank/DDBJ whole genome shotgun (WGS) entry which is preliminary data.</text>
</comment>